<dbReference type="CDD" id="cd02440">
    <property type="entry name" value="AdoMet_MTases"/>
    <property type="match status" value="1"/>
</dbReference>
<reference evidence="2" key="1">
    <citation type="submission" date="2020-03" db="EMBL/GenBank/DDBJ databases">
        <title>The deep terrestrial virosphere.</title>
        <authorList>
            <person name="Holmfeldt K."/>
            <person name="Nilsson E."/>
            <person name="Simone D."/>
            <person name="Lopez-Fernandez M."/>
            <person name="Wu X."/>
            <person name="de Brujin I."/>
            <person name="Lundin D."/>
            <person name="Andersson A."/>
            <person name="Bertilsson S."/>
            <person name="Dopson M."/>
        </authorList>
    </citation>
    <scope>NUCLEOTIDE SEQUENCE</scope>
    <source>
        <strain evidence="2">MM415B01979</strain>
    </source>
</reference>
<dbReference type="EMBL" id="MT141186">
    <property type="protein sequence ID" value="QJA55862.1"/>
    <property type="molecule type" value="Genomic_DNA"/>
</dbReference>
<dbReference type="Pfam" id="PF08241">
    <property type="entry name" value="Methyltransf_11"/>
    <property type="match status" value="1"/>
</dbReference>
<dbReference type="Gene3D" id="3.40.50.150">
    <property type="entry name" value="Vaccinia Virus protein VP39"/>
    <property type="match status" value="1"/>
</dbReference>
<accession>A0A6M3IHA9</accession>
<feature type="domain" description="Methyltransferase type 11" evidence="1">
    <location>
        <begin position="48"/>
        <end position="146"/>
    </location>
</feature>
<dbReference type="PANTHER" id="PTHR43861">
    <property type="entry name" value="TRANS-ACONITATE 2-METHYLTRANSFERASE-RELATED"/>
    <property type="match status" value="1"/>
</dbReference>
<organism evidence="2">
    <name type="scientific">viral metagenome</name>
    <dbReference type="NCBI Taxonomy" id="1070528"/>
    <lineage>
        <taxon>unclassified sequences</taxon>
        <taxon>metagenomes</taxon>
        <taxon>organismal metagenomes</taxon>
    </lineage>
</organism>
<dbReference type="InterPro" id="IPR029063">
    <property type="entry name" value="SAM-dependent_MTases_sf"/>
</dbReference>
<dbReference type="PANTHER" id="PTHR43861:SF1">
    <property type="entry name" value="TRANS-ACONITATE 2-METHYLTRANSFERASE"/>
    <property type="match status" value="1"/>
</dbReference>
<gene>
    <name evidence="2" type="ORF">MM415B01979_0008</name>
</gene>
<evidence type="ECO:0000313" key="2">
    <source>
        <dbReference type="EMBL" id="QJA55862.1"/>
    </source>
</evidence>
<dbReference type="InterPro" id="IPR013216">
    <property type="entry name" value="Methyltransf_11"/>
</dbReference>
<dbReference type="GO" id="GO:0032259">
    <property type="term" value="P:methylation"/>
    <property type="evidence" value="ECO:0007669"/>
    <property type="project" value="UniProtKB-KW"/>
</dbReference>
<name>A0A6M3IHA9_9ZZZZ</name>
<dbReference type="GO" id="GO:0008757">
    <property type="term" value="F:S-adenosylmethionine-dependent methyltransferase activity"/>
    <property type="evidence" value="ECO:0007669"/>
    <property type="project" value="InterPro"/>
</dbReference>
<keyword evidence="2" id="KW-0489">Methyltransferase</keyword>
<dbReference type="SUPFAM" id="SSF53335">
    <property type="entry name" value="S-adenosyl-L-methionine-dependent methyltransferases"/>
    <property type="match status" value="1"/>
</dbReference>
<protein>
    <submittedName>
        <fullName evidence="2">Putative methyltransferase</fullName>
    </submittedName>
</protein>
<proteinExistence type="predicted"/>
<keyword evidence="2" id="KW-0808">Transferase</keyword>
<dbReference type="AlphaFoldDB" id="A0A6M3IHA9"/>
<sequence>MTTYPQLRSRRSYQAYYDDLAGVRKHRIVKYNPYRMQYFHPQPGEMILDLGCGTGGNAIQYAMWGCHVVGVEMAAGFLDAAREMTRKHFAAIADRLTWIQGCIEQVQLGRQFDHVLLTEVLEHVLDPMVVVQMAADHLKPTGEAYITAPSARIGSNSHVRGVDVSQLDEWLATAGLKRKWYVTQPNKPENPVYHTTICKAVRHARSAD</sequence>
<evidence type="ECO:0000259" key="1">
    <source>
        <dbReference type="Pfam" id="PF08241"/>
    </source>
</evidence>